<proteinExistence type="predicted"/>
<dbReference type="RefSeq" id="WP_093143469.1">
    <property type="nucleotide sequence ID" value="NZ_FOXF01000058.1"/>
</dbReference>
<gene>
    <name evidence="2" type="ORF">SAMN02910344_02085</name>
</gene>
<evidence type="ECO:0000259" key="1">
    <source>
        <dbReference type="Pfam" id="PF20612"/>
    </source>
</evidence>
<dbReference type="AlphaFoldDB" id="A0A662ZJP0"/>
<feature type="domain" description="SHOCT-like" evidence="1">
    <location>
        <begin position="20"/>
        <end position="69"/>
    </location>
</feature>
<dbReference type="OrthoDB" id="1708280at2"/>
<reference evidence="2 3" key="1">
    <citation type="submission" date="2016-10" db="EMBL/GenBank/DDBJ databases">
        <authorList>
            <person name="Varghese N."/>
            <person name="Submissions S."/>
        </authorList>
    </citation>
    <scope>NUCLEOTIDE SEQUENCE [LARGE SCALE GENOMIC DNA]</scope>
    <source>
        <strain evidence="2 3">DSM 1361</strain>
    </source>
</reference>
<accession>A0A662ZJP0</accession>
<dbReference type="Pfam" id="PF20612">
    <property type="entry name" value="SHOCT_2"/>
    <property type="match status" value="1"/>
</dbReference>
<organism evidence="2 3">
    <name type="scientific">Ruminobacter amylophilus</name>
    <dbReference type="NCBI Taxonomy" id="867"/>
    <lineage>
        <taxon>Bacteria</taxon>
        <taxon>Pseudomonadati</taxon>
        <taxon>Pseudomonadota</taxon>
        <taxon>Gammaproteobacteria</taxon>
        <taxon>Aeromonadales</taxon>
        <taxon>Succinivibrionaceae</taxon>
        <taxon>Ruminobacter</taxon>
    </lineage>
</organism>
<keyword evidence="3" id="KW-1185">Reference proteome</keyword>
<protein>
    <recommendedName>
        <fullName evidence="1">SHOCT-like domain-containing protein</fullName>
    </recommendedName>
</protein>
<name>A0A662ZJP0_9GAMM</name>
<dbReference type="InterPro" id="IPR046749">
    <property type="entry name" value="SHOCT_2"/>
</dbReference>
<sequence>MQVTEVTPTTTQHTALSQITHEQLQHEFNFLRAEHLTKTMLNQGLITADEYRRIMVENVVTFPTFISQIL</sequence>
<evidence type="ECO:0000313" key="3">
    <source>
        <dbReference type="Proteomes" id="UP000243745"/>
    </source>
</evidence>
<evidence type="ECO:0000313" key="2">
    <source>
        <dbReference type="EMBL" id="SFP69764.1"/>
    </source>
</evidence>
<dbReference type="Proteomes" id="UP000243745">
    <property type="component" value="Unassembled WGS sequence"/>
</dbReference>
<dbReference type="EMBL" id="FOXF01000058">
    <property type="protein sequence ID" value="SFP69764.1"/>
    <property type="molecule type" value="Genomic_DNA"/>
</dbReference>